<reference evidence="1" key="1">
    <citation type="submission" date="2021-02" db="EMBL/GenBank/DDBJ databases">
        <authorList>
            <consortium name="DOE Joint Genome Institute"/>
            <person name="Ahrendt S."/>
            <person name="Looney B.P."/>
            <person name="Miyauchi S."/>
            <person name="Morin E."/>
            <person name="Drula E."/>
            <person name="Courty P.E."/>
            <person name="Chicoki N."/>
            <person name="Fauchery L."/>
            <person name="Kohler A."/>
            <person name="Kuo A."/>
            <person name="Labutti K."/>
            <person name="Pangilinan J."/>
            <person name="Lipzen A."/>
            <person name="Riley R."/>
            <person name="Andreopoulos W."/>
            <person name="He G."/>
            <person name="Johnson J."/>
            <person name="Barry K.W."/>
            <person name="Grigoriev I.V."/>
            <person name="Nagy L."/>
            <person name="Hibbett D."/>
            <person name="Henrissat B."/>
            <person name="Matheny P.B."/>
            <person name="Labbe J."/>
            <person name="Martin F."/>
        </authorList>
    </citation>
    <scope>NUCLEOTIDE SEQUENCE</scope>
    <source>
        <strain evidence="1">EC-137</strain>
    </source>
</reference>
<dbReference type="Proteomes" id="UP000814128">
    <property type="component" value="Unassembled WGS sequence"/>
</dbReference>
<reference evidence="1" key="2">
    <citation type="journal article" date="2022" name="New Phytol.">
        <title>Evolutionary transition to the ectomycorrhizal habit in the genomes of a hyperdiverse lineage of mushroom-forming fungi.</title>
        <authorList>
            <person name="Looney B."/>
            <person name="Miyauchi S."/>
            <person name="Morin E."/>
            <person name="Drula E."/>
            <person name="Courty P.E."/>
            <person name="Kohler A."/>
            <person name="Kuo A."/>
            <person name="LaButti K."/>
            <person name="Pangilinan J."/>
            <person name="Lipzen A."/>
            <person name="Riley R."/>
            <person name="Andreopoulos W."/>
            <person name="He G."/>
            <person name="Johnson J."/>
            <person name="Nolan M."/>
            <person name="Tritt A."/>
            <person name="Barry K.W."/>
            <person name="Grigoriev I.V."/>
            <person name="Nagy L.G."/>
            <person name="Hibbett D."/>
            <person name="Henrissat B."/>
            <person name="Matheny P.B."/>
            <person name="Labbe J."/>
            <person name="Martin F.M."/>
        </authorList>
    </citation>
    <scope>NUCLEOTIDE SEQUENCE</scope>
    <source>
        <strain evidence="1">EC-137</strain>
    </source>
</reference>
<comment type="caution">
    <text evidence="1">The sequence shown here is derived from an EMBL/GenBank/DDBJ whole genome shotgun (WGS) entry which is preliminary data.</text>
</comment>
<gene>
    <name evidence="1" type="ORF">K488DRAFT_52717</name>
</gene>
<feature type="non-terminal residue" evidence="1">
    <location>
        <position position="347"/>
    </location>
</feature>
<name>A0ACB8QH50_9AGAM</name>
<keyword evidence="2" id="KW-1185">Reference proteome</keyword>
<sequence length="347" mass="37590">MGSGTIAAGIVVGLLASCVQSLGLTIQRKSHVLNQALPLEQQRLEHRRPLWLLGFAVFLSSNVLGSLFQIASLPVVILAPLGAVSLLWNAFFARILLGDGFSPWVFLGTLLIAGGAVLIGIFGVVPEPTHSLEDLLALFRRPAFIIYFSLLGLFLILSLAATHVTEFSYFRRPPSASAATRIIPTESSADLSTERTPLLDRKPPPSSTASISSRARNVRPSRVPLALALSYASTSGIVSGMCLIFAKSGVELLLLTLGGDNQFWRWQAWMLVFGLAGFALVQLWYLHKALKLADPTIVCPLAFCFYNLSSIVNGLVYYDQFALLPRTHLMLVVTGIVILLCGVWAVS</sequence>
<evidence type="ECO:0000313" key="2">
    <source>
        <dbReference type="Proteomes" id="UP000814128"/>
    </source>
</evidence>
<organism evidence="1 2">
    <name type="scientific">Vararia minispora EC-137</name>
    <dbReference type="NCBI Taxonomy" id="1314806"/>
    <lineage>
        <taxon>Eukaryota</taxon>
        <taxon>Fungi</taxon>
        <taxon>Dikarya</taxon>
        <taxon>Basidiomycota</taxon>
        <taxon>Agaricomycotina</taxon>
        <taxon>Agaricomycetes</taxon>
        <taxon>Russulales</taxon>
        <taxon>Lachnocladiaceae</taxon>
        <taxon>Vararia</taxon>
    </lineage>
</organism>
<proteinExistence type="predicted"/>
<accession>A0ACB8QH50</accession>
<protein>
    <submittedName>
        <fullName evidence="1">Uncharacterized protein</fullName>
    </submittedName>
</protein>
<dbReference type="EMBL" id="MU273591">
    <property type="protein sequence ID" value="KAI0031166.1"/>
    <property type="molecule type" value="Genomic_DNA"/>
</dbReference>
<evidence type="ECO:0000313" key="1">
    <source>
        <dbReference type="EMBL" id="KAI0031166.1"/>
    </source>
</evidence>